<feature type="region of interest" description="Disordered" evidence="1">
    <location>
        <begin position="1"/>
        <end position="166"/>
    </location>
</feature>
<gene>
    <name evidence="2" type="ORF">PVAP13_7KG163155</name>
</gene>
<evidence type="ECO:0000313" key="3">
    <source>
        <dbReference type="Proteomes" id="UP000823388"/>
    </source>
</evidence>
<feature type="compositionally biased region" description="Basic residues" evidence="1">
    <location>
        <begin position="73"/>
        <end position="84"/>
    </location>
</feature>
<dbReference type="EMBL" id="CM029049">
    <property type="protein sequence ID" value="KAG2572248.1"/>
    <property type="molecule type" value="Genomic_DNA"/>
</dbReference>
<evidence type="ECO:0000256" key="1">
    <source>
        <dbReference type="SAM" id="MobiDB-lite"/>
    </source>
</evidence>
<dbReference type="AlphaFoldDB" id="A0A8T0QGE5"/>
<keyword evidence="3" id="KW-1185">Reference proteome</keyword>
<name>A0A8T0QGE5_PANVG</name>
<protein>
    <submittedName>
        <fullName evidence="2">Uncharacterized protein</fullName>
    </submittedName>
</protein>
<accession>A0A8T0QGE5</accession>
<comment type="caution">
    <text evidence="2">The sequence shown here is derived from an EMBL/GenBank/DDBJ whole genome shotgun (WGS) entry which is preliminary data.</text>
</comment>
<evidence type="ECO:0000313" key="2">
    <source>
        <dbReference type="EMBL" id="KAG2572248.1"/>
    </source>
</evidence>
<dbReference type="Proteomes" id="UP000823388">
    <property type="component" value="Chromosome 7K"/>
</dbReference>
<feature type="compositionally biased region" description="Basic residues" evidence="1">
    <location>
        <begin position="93"/>
        <end position="102"/>
    </location>
</feature>
<feature type="compositionally biased region" description="Basic and acidic residues" evidence="1">
    <location>
        <begin position="33"/>
        <end position="42"/>
    </location>
</feature>
<organism evidence="2 3">
    <name type="scientific">Panicum virgatum</name>
    <name type="common">Blackwell switchgrass</name>
    <dbReference type="NCBI Taxonomy" id="38727"/>
    <lineage>
        <taxon>Eukaryota</taxon>
        <taxon>Viridiplantae</taxon>
        <taxon>Streptophyta</taxon>
        <taxon>Embryophyta</taxon>
        <taxon>Tracheophyta</taxon>
        <taxon>Spermatophyta</taxon>
        <taxon>Magnoliopsida</taxon>
        <taxon>Liliopsida</taxon>
        <taxon>Poales</taxon>
        <taxon>Poaceae</taxon>
        <taxon>PACMAD clade</taxon>
        <taxon>Panicoideae</taxon>
        <taxon>Panicodae</taxon>
        <taxon>Paniceae</taxon>
        <taxon>Panicinae</taxon>
        <taxon>Panicum</taxon>
        <taxon>Panicum sect. Hiantes</taxon>
    </lineage>
</organism>
<proteinExistence type="predicted"/>
<reference evidence="2" key="1">
    <citation type="submission" date="2020-05" db="EMBL/GenBank/DDBJ databases">
        <title>WGS assembly of Panicum virgatum.</title>
        <authorList>
            <person name="Lovell J.T."/>
            <person name="Jenkins J."/>
            <person name="Shu S."/>
            <person name="Juenger T.E."/>
            <person name="Schmutz J."/>
        </authorList>
    </citation>
    <scope>NUCLEOTIDE SEQUENCE</scope>
    <source>
        <strain evidence="2">AP13</strain>
    </source>
</reference>
<sequence>MAAGRGVLQLEEPSLRRAGPAGGEGAGVPAPGREAHRGAGREAHRRAGPRRQVVGGAGRAVGDDRTGEVAGRGRGRRRARRRGRSPQGGRRPPAARRATRRGAGREAAGQGAGPRRRVVGVAGQAAGDDRTGEVTGRGRGRRRDSRVAQPPRRGGSGSVGLGEPER</sequence>